<evidence type="ECO:0000313" key="1">
    <source>
        <dbReference type="EMBL" id="CAF1683520.1"/>
    </source>
</evidence>
<proteinExistence type="predicted"/>
<gene>
    <name evidence="1" type="ORF">GPM918_LOCUS46666</name>
    <name evidence="2" type="ORF">SRO942_LOCUS51312</name>
</gene>
<name>A0A816H3I8_9BILA</name>
<comment type="caution">
    <text evidence="1">The sequence shown here is derived from an EMBL/GenBank/DDBJ whole genome shotgun (WGS) entry which is preliminary data.</text>
</comment>
<evidence type="ECO:0000313" key="2">
    <source>
        <dbReference type="EMBL" id="CAF4695084.1"/>
    </source>
</evidence>
<dbReference type="Proteomes" id="UP000681722">
    <property type="component" value="Unassembled WGS sequence"/>
</dbReference>
<sequence>KCTEQALAKLNTTLTTASTTKTDEIEKLLRKELKEKLTYLKFIVYPSFTTSSKTDLTNDIISHYILRL</sequence>
<keyword evidence="3" id="KW-1185">Reference proteome</keyword>
<dbReference type="AlphaFoldDB" id="A0A816H3I8"/>
<dbReference type="EMBL" id="CAJNOQ010068604">
    <property type="protein sequence ID" value="CAF1683520.1"/>
    <property type="molecule type" value="Genomic_DNA"/>
</dbReference>
<evidence type="ECO:0000313" key="3">
    <source>
        <dbReference type="Proteomes" id="UP000663829"/>
    </source>
</evidence>
<accession>A0A816H3I8</accession>
<organism evidence="1 3">
    <name type="scientific">Didymodactylos carnosus</name>
    <dbReference type="NCBI Taxonomy" id="1234261"/>
    <lineage>
        <taxon>Eukaryota</taxon>
        <taxon>Metazoa</taxon>
        <taxon>Spiralia</taxon>
        <taxon>Gnathifera</taxon>
        <taxon>Rotifera</taxon>
        <taxon>Eurotatoria</taxon>
        <taxon>Bdelloidea</taxon>
        <taxon>Philodinida</taxon>
        <taxon>Philodinidae</taxon>
        <taxon>Didymodactylos</taxon>
    </lineage>
</organism>
<reference evidence="1" key="1">
    <citation type="submission" date="2021-02" db="EMBL/GenBank/DDBJ databases">
        <authorList>
            <person name="Nowell W R."/>
        </authorList>
    </citation>
    <scope>NUCLEOTIDE SEQUENCE</scope>
</reference>
<dbReference type="EMBL" id="CAJOBC010159885">
    <property type="protein sequence ID" value="CAF4695084.1"/>
    <property type="molecule type" value="Genomic_DNA"/>
</dbReference>
<feature type="non-terminal residue" evidence="1">
    <location>
        <position position="68"/>
    </location>
</feature>
<protein>
    <submittedName>
        <fullName evidence="1">Uncharacterized protein</fullName>
    </submittedName>
</protein>
<dbReference type="Proteomes" id="UP000663829">
    <property type="component" value="Unassembled WGS sequence"/>
</dbReference>
<feature type="non-terminal residue" evidence="1">
    <location>
        <position position="1"/>
    </location>
</feature>